<name>A0A134ANV4_9FUSO</name>
<gene>
    <name evidence="2" type="ORF">HMPREF3180_00377</name>
</gene>
<organism evidence="2 3">
    <name type="scientific">Leptotrichia wadei</name>
    <dbReference type="NCBI Taxonomy" id="157687"/>
    <lineage>
        <taxon>Bacteria</taxon>
        <taxon>Fusobacteriati</taxon>
        <taxon>Fusobacteriota</taxon>
        <taxon>Fusobacteriia</taxon>
        <taxon>Fusobacteriales</taxon>
        <taxon>Leptotrichiaceae</taxon>
        <taxon>Leptotrichia</taxon>
    </lineage>
</organism>
<reference evidence="3" key="1">
    <citation type="submission" date="2016-01" db="EMBL/GenBank/DDBJ databases">
        <authorList>
            <person name="Mitreva M."/>
            <person name="Pepin K.H."/>
            <person name="Mihindukulasuriya K.A."/>
            <person name="Fulton R."/>
            <person name="Fronick C."/>
            <person name="O'Laughlin M."/>
            <person name="Miner T."/>
            <person name="Herter B."/>
            <person name="Rosa B.A."/>
            <person name="Cordes M."/>
            <person name="Tomlinson C."/>
            <person name="Wollam A."/>
            <person name="Palsikar V.B."/>
            <person name="Mardis E.R."/>
            <person name="Wilson R.K."/>
        </authorList>
    </citation>
    <scope>NUCLEOTIDE SEQUENCE [LARGE SCALE GENOMIC DNA]</scope>
    <source>
        <strain evidence="3">KA00185</strain>
    </source>
</reference>
<feature type="transmembrane region" description="Helical" evidence="1">
    <location>
        <begin position="69"/>
        <end position="90"/>
    </location>
</feature>
<evidence type="ECO:0000313" key="2">
    <source>
        <dbReference type="EMBL" id="KXB69383.1"/>
    </source>
</evidence>
<accession>A0A134ANV4</accession>
<dbReference type="AlphaFoldDB" id="A0A134ANV4"/>
<evidence type="ECO:0000313" key="3">
    <source>
        <dbReference type="Proteomes" id="UP000070483"/>
    </source>
</evidence>
<dbReference type="PATRIC" id="fig|157687.3.peg.379"/>
<sequence>MPSYLLLSKISFNLNELYHRCISFFNFFTKKSNSSPTYRKPMISCYLLLKKYNYNNFSLMSYSYNSHPLAYLSNLVFFTLQIYYYLITFFTKSLNSAIYSIVSSFLVFIVFSTILISFEISYIILICFCYFHYLVMFKMILWNFG</sequence>
<evidence type="ECO:0000256" key="1">
    <source>
        <dbReference type="SAM" id="Phobius"/>
    </source>
</evidence>
<feature type="transmembrane region" description="Helical" evidence="1">
    <location>
        <begin position="122"/>
        <end position="141"/>
    </location>
</feature>
<keyword evidence="1" id="KW-1133">Transmembrane helix</keyword>
<keyword evidence="1" id="KW-0812">Transmembrane</keyword>
<dbReference type="EMBL" id="LSDD01000027">
    <property type="protein sequence ID" value="KXB69383.1"/>
    <property type="molecule type" value="Genomic_DNA"/>
</dbReference>
<proteinExistence type="predicted"/>
<comment type="caution">
    <text evidence="2">The sequence shown here is derived from an EMBL/GenBank/DDBJ whole genome shotgun (WGS) entry which is preliminary data.</text>
</comment>
<feature type="transmembrane region" description="Helical" evidence="1">
    <location>
        <begin position="97"/>
        <end position="116"/>
    </location>
</feature>
<protein>
    <submittedName>
        <fullName evidence="2">Uncharacterized protein</fullName>
    </submittedName>
</protein>
<dbReference type="Proteomes" id="UP000070483">
    <property type="component" value="Unassembled WGS sequence"/>
</dbReference>
<keyword evidence="1" id="KW-0472">Membrane</keyword>
<keyword evidence="3" id="KW-1185">Reference proteome</keyword>